<reference evidence="9" key="1">
    <citation type="submission" date="2016-10" db="EMBL/GenBank/DDBJ databases">
        <authorList>
            <person name="Varghese N."/>
        </authorList>
    </citation>
    <scope>NUCLEOTIDE SEQUENCE [LARGE SCALE GENOMIC DNA]</scope>
    <source>
        <strain evidence="9">DSM 21843</strain>
    </source>
</reference>
<protein>
    <submittedName>
        <fullName evidence="8">MFS transporter, DHA3 family, macrolide efflux protein</fullName>
    </submittedName>
</protein>
<dbReference type="OrthoDB" id="4544213at2"/>
<accession>A0A172RX36</accession>
<comment type="subcellular location">
    <subcellularLocation>
        <location evidence="1">Cell membrane</location>
        <topology evidence="1">Multi-pass membrane protein</topology>
    </subcellularLocation>
</comment>
<feature type="transmembrane region" description="Helical" evidence="6">
    <location>
        <begin position="195"/>
        <end position="214"/>
    </location>
</feature>
<evidence type="ECO:0000256" key="6">
    <source>
        <dbReference type="SAM" id="Phobius"/>
    </source>
</evidence>
<feature type="transmembrane region" description="Helical" evidence="6">
    <location>
        <begin position="399"/>
        <end position="418"/>
    </location>
</feature>
<feature type="domain" description="Major facilitator superfamily (MFS) profile" evidence="7">
    <location>
        <begin position="36"/>
        <end position="423"/>
    </location>
</feature>
<keyword evidence="3 6" id="KW-0812">Transmembrane</keyword>
<keyword evidence="9" id="KW-1185">Reference proteome</keyword>
<sequence>MSEKTVNKSTDTGKQSAKEANLATGGHALPSDWLPRIALIWGGYAVSAFAGNAASYSGIWYVTETTGSPSVLAFMYVLAFLPMGLLSPFGGVIADKYNRKAIIIACDAILAASGLAIAAWIALAGPSVMAIGLFCAAFGITAGFRGPAFNATMPLLVPERHLMRINGMDSLLGSISMIAAPALGILLYTSFGLQASILLGGIGATVAVITMFLAKLPKHLKHEKAGAWQSLKEGASALAVQPGLLILTVAVALGMLAYGPIDSLLPLMVSSHFGGDGFAASLLAAVFGTGMLVGALVLMAINPQHKLARIIIVAAFIVGAGAFVSGFIPSDGYWWFLTCMGALAIACAWFNAPLMTLLQKGIPEEKLGRVMGLFTAMTGLAIPIGTALGGGIAEATSTPVFFSIDGLFIIAIAMVIALSKSVRNLD</sequence>
<dbReference type="Pfam" id="PF07690">
    <property type="entry name" value="MFS_1"/>
    <property type="match status" value="1"/>
</dbReference>
<evidence type="ECO:0000256" key="1">
    <source>
        <dbReference type="ARBA" id="ARBA00004651"/>
    </source>
</evidence>
<dbReference type="CDD" id="cd06173">
    <property type="entry name" value="MFS_MefA_like"/>
    <property type="match status" value="1"/>
</dbReference>
<feature type="transmembrane region" description="Helical" evidence="6">
    <location>
        <begin position="278"/>
        <end position="300"/>
    </location>
</feature>
<dbReference type="Proteomes" id="UP000182975">
    <property type="component" value="Unassembled WGS sequence"/>
</dbReference>
<organism evidence="8 9">
    <name type="scientific">Denitrobacterium detoxificans</name>
    <dbReference type="NCBI Taxonomy" id="79604"/>
    <lineage>
        <taxon>Bacteria</taxon>
        <taxon>Bacillati</taxon>
        <taxon>Actinomycetota</taxon>
        <taxon>Coriobacteriia</taxon>
        <taxon>Eggerthellales</taxon>
        <taxon>Eggerthellaceae</taxon>
        <taxon>Denitrobacterium</taxon>
    </lineage>
</organism>
<keyword evidence="4 6" id="KW-1133">Transmembrane helix</keyword>
<keyword evidence="2" id="KW-1003">Cell membrane</keyword>
<keyword evidence="5 6" id="KW-0472">Membrane</keyword>
<feature type="transmembrane region" description="Helical" evidence="6">
    <location>
        <begin position="334"/>
        <end position="358"/>
    </location>
</feature>
<dbReference type="Gene3D" id="1.20.1250.20">
    <property type="entry name" value="MFS general substrate transporter like domains"/>
    <property type="match status" value="1"/>
</dbReference>
<feature type="transmembrane region" description="Helical" evidence="6">
    <location>
        <begin position="235"/>
        <end position="258"/>
    </location>
</feature>
<proteinExistence type="predicted"/>
<name>A0A172RX36_9ACTN</name>
<feature type="transmembrane region" description="Helical" evidence="6">
    <location>
        <begin position="38"/>
        <end position="61"/>
    </location>
</feature>
<dbReference type="PANTHER" id="PTHR23513:SF6">
    <property type="entry name" value="MAJOR FACILITATOR SUPERFAMILY ASSOCIATED DOMAIN-CONTAINING PROTEIN"/>
    <property type="match status" value="1"/>
</dbReference>
<dbReference type="PROSITE" id="PS50850">
    <property type="entry name" value="MFS"/>
    <property type="match status" value="1"/>
</dbReference>
<feature type="transmembrane region" description="Helical" evidence="6">
    <location>
        <begin position="73"/>
        <end position="94"/>
    </location>
</feature>
<evidence type="ECO:0000256" key="4">
    <source>
        <dbReference type="ARBA" id="ARBA00022989"/>
    </source>
</evidence>
<dbReference type="EMBL" id="FOEC01000003">
    <property type="protein sequence ID" value="SEO62537.1"/>
    <property type="molecule type" value="Genomic_DNA"/>
</dbReference>
<feature type="transmembrane region" description="Helical" evidence="6">
    <location>
        <begin position="101"/>
        <end position="123"/>
    </location>
</feature>
<feature type="transmembrane region" description="Helical" evidence="6">
    <location>
        <begin position="170"/>
        <end position="189"/>
    </location>
</feature>
<dbReference type="InterPro" id="IPR020846">
    <property type="entry name" value="MFS_dom"/>
</dbReference>
<dbReference type="SUPFAM" id="SSF103473">
    <property type="entry name" value="MFS general substrate transporter"/>
    <property type="match status" value="1"/>
</dbReference>
<dbReference type="InterPro" id="IPR011701">
    <property type="entry name" value="MFS"/>
</dbReference>
<dbReference type="GO" id="GO:0005886">
    <property type="term" value="C:plasma membrane"/>
    <property type="evidence" value="ECO:0007669"/>
    <property type="project" value="UniProtKB-SubCell"/>
</dbReference>
<feature type="transmembrane region" description="Helical" evidence="6">
    <location>
        <begin position="129"/>
        <end position="149"/>
    </location>
</feature>
<dbReference type="RefSeq" id="WP_082867835.1">
    <property type="nucleotide sequence ID" value="NZ_CP011402.1"/>
</dbReference>
<dbReference type="AlphaFoldDB" id="A0A172RX36"/>
<evidence type="ECO:0000256" key="3">
    <source>
        <dbReference type="ARBA" id="ARBA00022692"/>
    </source>
</evidence>
<evidence type="ECO:0000313" key="9">
    <source>
        <dbReference type="Proteomes" id="UP000182975"/>
    </source>
</evidence>
<feature type="transmembrane region" description="Helical" evidence="6">
    <location>
        <begin position="307"/>
        <end position="328"/>
    </location>
</feature>
<dbReference type="GO" id="GO:0022857">
    <property type="term" value="F:transmembrane transporter activity"/>
    <property type="evidence" value="ECO:0007669"/>
    <property type="project" value="InterPro"/>
</dbReference>
<dbReference type="KEGG" id="ddt:AAY81_03085"/>
<dbReference type="PANTHER" id="PTHR23513">
    <property type="entry name" value="INTEGRAL MEMBRANE EFFLUX PROTEIN-RELATED"/>
    <property type="match status" value="1"/>
</dbReference>
<evidence type="ECO:0000256" key="2">
    <source>
        <dbReference type="ARBA" id="ARBA00022475"/>
    </source>
</evidence>
<evidence type="ECO:0000259" key="7">
    <source>
        <dbReference type="PROSITE" id="PS50850"/>
    </source>
</evidence>
<dbReference type="InterPro" id="IPR036259">
    <property type="entry name" value="MFS_trans_sf"/>
</dbReference>
<evidence type="ECO:0000256" key="5">
    <source>
        <dbReference type="ARBA" id="ARBA00023136"/>
    </source>
</evidence>
<feature type="transmembrane region" description="Helical" evidence="6">
    <location>
        <begin position="370"/>
        <end position="393"/>
    </location>
</feature>
<dbReference type="STRING" id="79604.AAY81_03085"/>
<evidence type="ECO:0000313" key="8">
    <source>
        <dbReference type="EMBL" id="SEO62537.1"/>
    </source>
</evidence>
<dbReference type="PATRIC" id="fig|79604.3.peg.627"/>
<gene>
    <name evidence="8" type="ORF">SAMN02910314_00699</name>
</gene>